<dbReference type="AlphaFoldDB" id="A0A3R9CV18"/>
<organism evidence="1 2">
    <name type="scientific">Burkholderia cenocepacia</name>
    <dbReference type="NCBI Taxonomy" id="95486"/>
    <lineage>
        <taxon>Bacteria</taxon>
        <taxon>Pseudomonadati</taxon>
        <taxon>Pseudomonadota</taxon>
        <taxon>Betaproteobacteria</taxon>
        <taxon>Burkholderiales</taxon>
        <taxon>Burkholderiaceae</taxon>
        <taxon>Burkholderia</taxon>
        <taxon>Burkholderia cepacia complex</taxon>
    </lineage>
</organism>
<evidence type="ECO:0000313" key="1">
    <source>
        <dbReference type="EMBL" id="RSC14020.1"/>
    </source>
</evidence>
<gene>
    <name evidence="1" type="ORF">EGT41_12265</name>
</gene>
<dbReference type="EMBL" id="RKIO01000002">
    <property type="protein sequence ID" value="RSC14020.1"/>
    <property type="molecule type" value="Genomic_DNA"/>
</dbReference>
<accession>A0A3R9CV18</accession>
<name>A0A3R9CV18_9BURK</name>
<evidence type="ECO:0000313" key="2">
    <source>
        <dbReference type="Proteomes" id="UP000272140"/>
    </source>
</evidence>
<comment type="caution">
    <text evidence="1">The sequence shown here is derived from an EMBL/GenBank/DDBJ whole genome shotgun (WGS) entry which is preliminary data.</text>
</comment>
<dbReference type="Proteomes" id="UP000272140">
    <property type="component" value="Unassembled WGS sequence"/>
</dbReference>
<protein>
    <submittedName>
        <fullName evidence="1">Uncharacterized protein</fullName>
    </submittedName>
</protein>
<reference evidence="2" key="1">
    <citation type="submission" date="2018-11" db="EMBL/GenBank/DDBJ databases">
        <title>FDA dAtabase for Regulatory Grade micrObial Sequences (FDA-ARGOS): Supporting development and validation of Infectious Disease Dx tests.</title>
        <authorList>
            <person name="Goldberg B."/>
            <person name="Campos J."/>
            <person name="Tallon L."/>
            <person name="Sadzewicz L."/>
            <person name="Zhao X."/>
            <person name="Vavikolanu K."/>
            <person name="Mehta A."/>
            <person name="Aluvathingal J."/>
            <person name="Nadendla S."/>
            <person name="Geyer C."/>
            <person name="Nandy P."/>
            <person name="Yan Y."/>
            <person name="Sichtig H."/>
        </authorList>
    </citation>
    <scope>NUCLEOTIDE SEQUENCE [LARGE SCALE GENOMIC DNA]</scope>
    <source>
        <strain evidence="2">FDAARGOS_544</strain>
    </source>
</reference>
<sequence length="91" mass="9538">MCSVRFRCRAIAGAAGNDAASLGFGGQTKHPRGWQSPFPAAQHCALRRAGRDGFPVERASRASSAGQRAAAGSHRLARIGLLPLVQARRAS</sequence>
<proteinExistence type="predicted"/>